<reference evidence="8" key="1">
    <citation type="submission" date="2016-10" db="EMBL/GenBank/DDBJ databases">
        <authorList>
            <person name="Varghese N."/>
        </authorList>
    </citation>
    <scope>NUCLEOTIDE SEQUENCE [LARGE SCALE GENOMIC DNA]</scope>
    <source>
        <strain evidence="8">DSM 20406</strain>
    </source>
</reference>
<name>A0A1H6VTV7_9FIRM</name>
<dbReference type="Pfam" id="PF07992">
    <property type="entry name" value="Pyr_redox_2"/>
    <property type="match status" value="1"/>
</dbReference>
<dbReference type="InterPro" id="IPR036188">
    <property type="entry name" value="FAD/NAD-bd_sf"/>
</dbReference>
<dbReference type="Gene3D" id="3.50.50.60">
    <property type="entry name" value="FAD/NAD(P)-binding domain"/>
    <property type="match status" value="2"/>
</dbReference>
<keyword evidence="5" id="KW-0676">Redox-active center</keyword>
<proteinExistence type="predicted"/>
<evidence type="ECO:0000259" key="6">
    <source>
        <dbReference type="Pfam" id="PF07992"/>
    </source>
</evidence>
<feature type="domain" description="FAD/NAD(P)-binding" evidence="6">
    <location>
        <begin position="10"/>
        <end position="98"/>
    </location>
</feature>
<dbReference type="PANTHER" id="PTHR43429">
    <property type="entry name" value="PYRIDINE NUCLEOTIDE-DISULFIDE OXIDOREDUCTASE DOMAIN-CONTAINING"/>
    <property type="match status" value="1"/>
</dbReference>
<organism evidence="7 8">
    <name type="scientific">Sharpea azabuensis</name>
    <dbReference type="NCBI Taxonomy" id="322505"/>
    <lineage>
        <taxon>Bacteria</taxon>
        <taxon>Bacillati</taxon>
        <taxon>Bacillota</taxon>
        <taxon>Erysipelotrichia</taxon>
        <taxon>Erysipelotrichales</taxon>
        <taxon>Coprobacillaceae</taxon>
        <taxon>Sharpea</taxon>
    </lineage>
</organism>
<dbReference type="InterPro" id="IPR050260">
    <property type="entry name" value="FAD-bd_OxRdtase"/>
</dbReference>
<evidence type="ECO:0000313" key="8">
    <source>
        <dbReference type="Proteomes" id="UP000183028"/>
    </source>
</evidence>
<dbReference type="Proteomes" id="UP000183028">
    <property type="component" value="Unassembled WGS sequence"/>
</dbReference>
<keyword evidence="3" id="KW-0274">FAD</keyword>
<comment type="cofactor">
    <cofactor evidence="1">
        <name>FAD</name>
        <dbReference type="ChEBI" id="CHEBI:57692"/>
    </cofactor>
</comment>
<dbReference type="InterPro" id="IPR023753">
    <property type="entry name" value="FAD/NAD-binding_dom"/>
</dbReference>
<accession>A0A1H6VTV7</accession>
<dbReference type="PANTHER" id="PTHR43429:SF1">
    <property type="entry name" value="NAD(P)H SULFUR OXIDOREDUCTASE (COA-DEPENDENT)"/>
    <property type="match status" value="1"/>
</dbReference>
<dbReference type="AlphaFoldDB" id="A0A1H6VTV7"/>
<evidence type="ECO:0000256" key="5">
    <source>
        <dbReference type="ARBA" id="ARBA00023284"/>
    </source>
</evidence>
<evidence type="ECO:0000256" key="2">
    <source>
        <dbReference type="ARBA" id="ARBA00022630"/>
    </source>
</evidence>
<evidence type="ECO:0000256" key="4">
    <source>
        <dbReference type="ARBA" id="ARBA00023002"/>
    </source>
</evidence>
<dbReference type="STRING" id="322505.SAMN04487836_12820"/>
<protein>
    <submittedName>
        <fullName evidence="7">Pyridine nucleotide-disulphide oxidoreductase</fullName>
    </submittedName>
</protein>
<gene>
    <name evidence="7" type="ORF">SAMN04487834_105314</name>
</gene>
<keyword evidence="2" id="KW-0285">Flavoprotein</keyword>
<keyword evidence="8" id="KW-1185">Reference proteome</keyword>
<dbReference type="EMBL" id="FNYK01000053">
    <property type="protein sequence ID" value="SEJ08069.1"/>
    <property type="molecule type" value="Genomic_DNA"/>
</dbReference>
<dbReference type="GO" id="GO:0016491">
    <property type="term" value="F:oxidoreductase activity"/>
    <property type="evidence" value="ECO:0007669"/>
    <property type="project" value="UniProtKB-KW"/>
</dbReference>
<evidence type="ECO:0000256" key="1">
    <source>
        <dbReference type="ARBA" id="ARBA00001974"/>
    </source>
</evidence>
<evidence type="ECO:0000313" key="7">
    <source>
        <dbReference type="EMBL" id="SEJ08069.1"/>
    </source>
</evidence>
<dbReference type="SUPFAM" id="SSF51905">
    <property type="entry name" value="FAD/NAD(P)-binding domain"/>
    <property type="match status" value="1"/>
</dbReference>
<evidence type="ECO:0000256" key="3">
    <source>
        <dbReference type="ARBA" id="ARBA00022827"/>
    </source>
</evidence>
<keyword evidence="4" id="KW-0560">Oxidoreductase</keyword>
<sequence length="109" mass="12475">MEKGYYVSFANCGLPYYIGGVIKDRNALFVSKPETIDIKYHVDVRINSEVIAINPEKKSVTVKINKTYELTYDKLLISTGSTPIHPQLEGFERENVLTLWNLSDTRSYL</sequence>